<keyword evidence="2" id="KW-1185">Reference proteome</keyword>
<sequence>MVSAGPDVVKWGGYAVKGDSGSGVFLTVRTANGYDAYAVGLLSSGDTDRSNEVTYLDDTLSRWGLNLLLT</sequence>
<protein>
    <submittedName>
        <fullName evidence="1">Uncharacterized protein</fullName>
    </submittedName>
</protein>
<dbReference type="AlphaFoldDB" id="A0A1H4WL54"/>
<organism evidence="1 2">
    <name type="scientific">Tsukamurella tyrosinosolvens</name>
    <dbReference type="NCBI Taxonomy" id="57704"/>
    <lineage>
        <taxon>Bacteria</taxon>
        <taxon>Bacillati</taxon>
        <taxon>Actinomycetota</taxon>
        <taxon>Actinomycetes</taxon>
        <taxon>Mycobacteriales</taxon>
        <taxon>Tsukamurellaceae</taxon>
        <taxon>Tsukamurella</taxon>
    </lineage>
</organism>
<accession>A0A1H4WL54</accession>
<proteinExistence type="predicted"/>
<evidence type="ECO:0000313" key="2">
    <source>
        <dbReference type="Proteomes" id="UP000182241"/>
    </source>
</evidence>
<evidence type="ECO:0000313" key="1">
    <source>
        <dbReference type="EMBL" id="SEC94026.1"/>
    </source>
</evidence>
<gene>
    <name evidence="1" type="ORF">SAMN04489793_3598</name>
</gene>
<dbReference type="EMBL" id="FNSA01000003">
    <property type="protein sequence ID" value="SEC94026.1"/>
    <property type="molecule type" value="Genomic_DNA"/>
</dbReference>
<dbReference type="Proteomes" id="UP000182241">
    <property type="component" value="Unassembled WGS sequence"/>
</dbReference>
<reference evidence="2" key="1">
    <citation type="submission" date="2016-10" db="EMBL/GenBank/DDBJ databases">
        <authorList>
            <person name="Varghese N."/>
            <person name="Submissions S."/>
        </authorList>
    </citation>
    <scope>NUCLEOTIDE SEQUENCE [LARGE SCALE GENOMIC DNA]</scope>
    <source>
        <strain evidence="2">DSM 44234</strain>
    </source>
</reference>
<name>A0A1H4WL54_TSUTY</name>